<name>A0AAN8V068_9MAGN</name>
<evidence type="ECO:0000259" key="2">
    <source>
        <dbReference type="SMART" id="SM01054"/>
    </source>
</evidence>
<accession>A0AAN8V068</accession>
<protein>
    <submittedName>
        <fullName evidence="3">Calmodulin-binding domain, plant</fullName>
    </submittedName>
</protein>
<dbReference type="AlphaFoldDB" id="A0AAN8V068"/>
<feature type="compositionally biased region" description="Basic and acidic residues" evidence="1">
    <location>
        <begin position="452"/>
        <end position="471"/>
    </location>
</feature>
<evidence type="ECO:0000313" key="3">
    <source>
        <dbReference type="EMBL" id="KAK6920936.1"/>
    </source>
</evidence>
<feature type="domain" description="Calmodulin-binding" evidence="2">
    <location>
        <begin position="471"/>
        <end position="584"/>
    </location>
</feature>
<keyword evidence="4" id="KW-1185">Reference proteome</keyword>
<feature type="region of interest" description="Disordered" evidence="1">
    <location>
        <begin position="224"/>
        <end position="494"/>
    </location>
</feature>
<dbReference type="PANTHER" id="PTHR33349:SF41">
    <property type="entry name" value="EMB|CAB62594.1"/>
    <property type="match status" value="1"/>
</dbReference>
<dbReference type="InterPro" id="IPR012417">
    <property type="entry name" value="CaM-bd_dom_pln"/>
</dbReference>
<dbReference type="EMBL" id="JBAMMX010000020">
    <property type="protein sequence ID" value="KAK6920936.1"/>
    <property type="molecule type" value="Genomic_DNA"/>
</dbReference>
<evidence type="ECO:0000256" key="1">
    <source>
        <dbReference type="SAM" id="MobiDB-lite"/>
    </source>
</evidence>
<feature type="compositionally biased region" description="Polar residues" evidence="1">
    <location>
        <begin position="242"/>
        <end position="261"/>
    </location>
</feature>
<feature type="compositionally biased region" description="Low complexity" evidence="1">
    <location>
        <begin position="232"/>
        <end position="241"/>
    </location>
</feature>
<dbReference type="PANTHER" id="PTHR33349">
    <property type="entry name" value="EMB|CAB62594.1"/>
    <property type="match status" value="1"/>
</dbReference>
<dbReference type="GO" id="GO:0005516">
    <property type="term" value="F:calmodulin binding"/>
    <property type="evidence" value="ECO:0007669"/>
    <property type="project" value="InterPro"/>
</dbReference>
<reference evidence="3 4" key="1">
    <citation type="submission" date="2023-12" db="EMBL/GenBank/DDBJ databases">
        <title>A high-quality genome assembly for Dillenia turbinata (Dilleniales).</title>
        <authorList>
            <person name="Chanderbali A."/>
        </authorList>
    </citation>
    <scope>NUCLEOTIDE SEQUENCE [LARGE SCALE GENOMIC DNA]</scope>
    <source>
        <strain evidence="3">LSX21</strain>
        <tissue evidence="3">Leaf</tissue>
    </source>
</reference>
<comment type="caution">
    <text evidence="3">The sequence shown here is derived from an EMBL/GenBank/DDBJ whole genome shotgun (WGS) entry which is preliminary data.</text>
</comment>
<organism evidence="3 4">
    <name type="scientific">Dillenia turbinata</name>
    <dbReference type="NCBI Taxonomy" id="194707"/>
    <lineage>
        <taxon>Eukaryota</taxon>
        <taxon>Viridiplantae</taxon>
        <taxon>Streptophyta</taxon>
        <taxon>Embryophyta</taxon>
        <taxon>Tracheophyta</taxon>
        <taxon>Spermatophyta</taxon>
        <taxon>Magnoliopsida</taxon>
        <taxon>eudicotyledons</taxon>
        <taxon>Gunneridae</taxon>
        <taxon>Pentapetalae</taxon>
        <taxon>Dilleniales</taxon>
        <taxon>Dilleniaceae</taxon>
        <taxon>Dillenia</taxon>
    </lineage>
</organism>
<dbReference type="Proteomes" id="UP001370490">
    <property type="component" value="Unassembled WGS sequence"/>
</dbReference>
<dbReference type="Pfam" id="PF07839">
    <property type="entry name" value="CaM_binding"/>
    <property type="match status" value="1"/>
</dbReference>
<evidence type="ECO:0000313" key="4">
    <source>
        <dbReference type="Proteomes" id="UP001370490"/>
    </source>
</evidence>
<feature type="region of interest" description="Disordered" evidence="1">
    <location>
        <begin position="167"/>
        <end position="189"/>
    </location>
</feature>
<proteinExistence type="predicted"/>
<sequence length="596" mass="65102">MIQGLGVFSLQVRYGIHIMNDQMIVFLKVLSHLPENESIADNTDLEEPIYGLKSSLLHQAEIECISTKSCFTTIPDISTMAEDINIIDIPVVAEVIECPSVSTRRYSTGRIDLMDGPPKVLSRYLNPSSSSCHDFCKYGTPHAFNEKTPQSRIKGVTVVTVRGQGLAKTVASPAGKQKPSKKSSPDLKMEMPPVPVVIKIEIPSTPKDYTVAFVPEIEPDASKLKSLKNRRSSLPPLRNSSAENNYTYARSASKSGTNAKSKASGMGVKKNLAPQSSALDTAARMKPRSNKDSSGVTSLKSKKNIRKDEAEPAEDEIVEEKTLYVIEPESEMGKTGTTADLTSPSSEEKTQPVEKGTRPSQPPSQSKKKGLKHGSNGNCVRKLPSSTGNKSLRPTQNGVQIRKMSSSSPLSNSSVSSPALSKKVQQRGDPGSKLIKTIGSRVSEAANQKQKLKSDGKGRPRRGGPDCKDLTQKMQSFRRGRVVDPQIESHSPRRLKFRQARVLSDNQNKGEPKKRTYTRKELVDGQLKNTKTGNVKVVLRHQAVPKKTTKSLLNNVIEETASRLVETQKSKVKALVGAFETVISLQETKPLPAATK</sequence>
<feature type="compositionally biased region" description="Polar residues" evidence="1">
    <location>
        <begin position="335"/>
        <end position="345"/>
    </location>
</feature>
<feature type="compositionally biased region" description="Basic and acidic residues" evidence="1">
    <location>
        <begin position="346"/>
        <end position="357"/>
    </location>
</feature>
<gene>
    <name evidence="3" type="ORF">RJ641_014614</name>
</gene>
<dbReference type="SMART" id="SM01054">
    <property type="entry name" value="CaM_binding"/>
    <property type="match status" value="1"/>
</dbReference>
<feature type="compositionally biased region" description="Polar residues" evidence="1">
    <location>
        <begin position="384"/>
        <end position="399"/>
    </location>
</feature>
<feature type="compositionally biased region" description="Low complexity" evidence="1">
    <location>
        <begin position="405"/>
        <end position="423"/>
    </location>
</feature>